<name>A0A7S3NVX6_EUPCR</name>
<protein>
    <submittedName>
        <fullName evidence="2">Uncharacterized protein</fullName>
    </submittedName>
</protein>
<reference evidence="2" key="1">
    <citation type="submission" date="2021-01" db="EMBL/GenBank/DDBJ databases">
        <authorList>
            <person name="Corre E."/>
            <person name="Pelletier E."/>
            <person name="Niang G."/>
            <person name="Scheremetjew M."/>
            <person name="Finn R."/>
            <person name="Kale V."/>
            <person name="Holt S."/>
            <person name="Cochrane G."/>
            <person name="Meng A."/>
            <person name="Brown T."/>
            <person name="Cohen L."/>
        </authorList>
    </citation>
    <scope>NUCLEOTIDE SEQUENCE</scope>
    <source>
        <strain evidence="2">CT5</strain>
    </source>
</reference>
<sequence length="158" mass="19090">MEARLTIEGQLLGLSSSEFQRELNISEREFQKDILRRVHLLKIRDEHISRQIMTENNENTQRASEEIKDKIEEAKQERDHNLAIAMLNLQRAEKYSQLWYKKRVMGKCFQYFKDSWMAKKEAKTYIKTHTEKFEYNHVTVDQLIERVDLKIKTELEQK</sequence>
<evidence type="ECO:0000313" key="2">
    <source>
        <dbReference type="EMBL" id="CAE0383131.1"/>
    </source>
</evidence>
<dbReference type="EMBL" id="HBIK01017188">
    <property type="protein sequence ID" value="CAE0383131.1"/>
    <property type="molecule type" value="Transcribed_RNA"/>
</dbReference>
<gene>
    <name evidence="2" type="ORF">ECRA1380_LOCUS8093</name>
</gene>
<organism evidence="2">
    <name type="scientific">Euplotes crassus</name>
    <dbReference type="NCBI Taxonomy" id="5936"/>
    <lineage>
        <taxon>Eukaryota</taxon>
        <taxon>Sar</taxon>
        <taxon>Alveolata</taxon>
        <taxon>Ciliophora</taxon>
        <taxon>Intramacronucleata</taxon>
        <taxon>Spirotrichea</taxon>
        <taxon>Hypotrichia</taxon>
        <taxon>Euplotida</taxon>
        <taxon>Euplotidae</taxon>
        <taxon>Moneuplotes</taxon>
    </lineage>
</organism>
<feature type="coiled-coil region" evidence="1">
    <location>
        <begin position="50"/>
        <end position="77"/>
    </location>
</feature>
<keyword evidence="1" id="KW-0175">Coiled coil</keyword>
<proteinExistence type="predicted"/>
<evidence type="ECO:0000256" key="1">
    <source>
        <dbReference type="SAM" id="Coils"/>
    </source>
</evidence>
<accession>A0A7S3NVX6</accession>
<dbReference type="AlphaFoldDB" id="A0A7S3NVX6"/>